<evidence type="ECO:0000256" key="5">
    <source>
        <dbReference type="ARBA" id="ARBA00022605"/>
    </source>
</evidence>
<dbReference type="GO" id="GO:0004401">
    <property type="term" value="F:histidinol-phosphatase activity"/>
    <property type="evidence" value="ECO:0007669"/>
    <property type="project" value="UniProtKB-UniRule"/>
</dbReference>
<protein>
    <recommendedName>
        <fullName evidence="4 11">Histidinol-phosphatase</fullName>
        <ecNumber evidence="4 11">3.1.3.15</ecNumber>
    </recommendedName>
</protein>
<comment type="cofactor">
    <cofactor evidence="1 12">
        <name>Mg(2+)</name>
        <dbReference type="ChEBI" id="CHEBI:18420"/>
    </cofactor>
</comment>
<feature type="binding site" evidence="12">
    <location>
        <position position="89"/>
    </location>
    <ligand>
        <name>Mg(2+)</name>
        <dbReference type="ChEBI" id="CHEBI:18420"/>
        <label>1</label>
        <note>catalytic</note>
    </ligand>
</feature>
<dbReference type="CDD" id="cd01641">
    <property type="entry name" value="Bacterial_IMPase_like_1"/>
    <property type="match status" value="1"/>
</dbReference>
<keyword evidence="8 12" id="KW-0460">Magnesium</keyword>
<reference evidence="13 14" key="1">
    <citation type="journal article" date="2016" name="Int. J. Syst. Evol. Microbiol.">
        <title>Pyruvatibacter mobilis gen. nov., sp. nov., a marine bacterium from the culture broth of Picochlorum sp. 122.</title>
        <authorList>
            <person name="Wang G."/>
            <person name="Tang M."/>
            <person name="Wu H."/>
            <person name="Dai S."/>
            <person name="Li T."/>
            <person name="Chen C."/>
            <person name="He H."/>
            <person name="Fan J."/>
            <person name="Xiang W."/>
            <person name="Li X."/>
        </authorList>
    </citation>
    <scope>NUCLEOTIDE SEQUENCE [LARGE SCALE GENOMIC DNA]</scope>
    <source>
        <strain evidence="13 14">GYP-11</strain>
    </source>
</reference>
<evidence type="ECO:0000313" key="14">
    <source>
        <dbReference type="Proteomes" id="UP000470384"/>
    </source>
</evidence>
<keyword evidence="9" id="KW-0368">Histidine biosynthesis</keyword>
<evidence type="ECO:0000313" key="13">
    <source>
        <dbReference type="EMBL" id="NBG94699.1"/>
    </source>
</evidence>
<keyword evidence="14" id="KW-1185">Reference proteome</keyword>
<dbReference type="Gene3D" id="3.30.540.10">
    <property type="entry name" value="Fructose-1,6-Bisphosphatase, subunit A, domain 1"/>
    <property type="match status" value="1"/>
</dbReference>
<dbReference type="Gene3D" id="3.40.190.80">
    <property type="match status" value="1"/>
</dbReference>
<evidence type="ECO:0000256" key="4">
    <source>
        <dbReference type="ARBA" id="ARBA00013085"/>
    </source>
</evidence>
<gene>
    <name evidence="13" type="primary">hisN</name>
    <name evidence="13" type="ORF">GTQ45_03025</name>
</gene>
<comment type="pathway">
    <text evidence="2">Amino-acid biosynthesis; L-histidine biosynthesis; L-histidine from 5-phospho-alpha-D-ribose 1-diphosphate: step 8/9.</text>
</comment>
<dbReference type="OrthoDB" id="9785695at2"/>
<dbReference type="InterPro" id="IPR051090">
    <property type="entry name" value="Inositol_monoP_superfamily"/>
</dbReference>
<evidence type="ECO:0000256" key="12">
    <source>
        <dbReference type="PIRSR" id="PIRSR600760-2"/>
    </source>
</evidence>
<evidence type="ECO:0000256" key="1">
    <source>
        <dbReference type="ARBA" id="ARBA00001946"/>
    </source>
</evidence>
<sequence length="272" mass="28955">MSSDDPISLEGFILELADASGAAIMPYFRTALDVGDKRSRGAFDPVTEGDKAGERAIRALIDDRFPNHGILGEEYGFKPGTSPISWVIDPIDGTRVFMSGLPTWGTLIGAMQDGVPAVGLMDQPYTGERFIGGPSGAFLIGRTGRTPMQTRPCAGLDDAVMGATDPRMFAKGGEADAFRTLADRVKLLRYGGDCYNYAMVAMGQMDLVVEAGNQAYDILPLVPVIEAAGGSVTDWQGRPLRAGDAFTQSGGRMIASGDRRIHDQALETLSQA</sequence>
<evidence type="ECO:0000256" key="11">
    <source>
        <dbReference type="NCBIfam" id="TIGR02067"/>
    </source>
</evidence>
<evidence type="ECO:0000256" key="6">
    <source>
        <dbReference type="ARBA" id="ARBA00022723"/>
    </source>
</evidence>
<evidence type="ECO:0000256" key="7">
    <source>
        <dbReference type="ARBA" id="ARBA00022801"/>
    </source>
</evidence>
<feature type="binding site" evidence="12">
    <location>
        <position position="92"/>
    </location>
    <ligand>
        <name>Mg(2+)</name>
        <dbReference type="ChEBI" id="CHEBI:18420"/>
        <label>1</label>
        <note>catalytic</note>
    </ligand>
</feature>
<dbReference type="UniPathway" id="UPA00031">
    <property type="reaction ID" value="UER00013"/>
</dbReference>
<dbReference type="InterPro" id="IPR011809">
    <property type="entry name" value="His_9_proposed"/>
</dbReference>
<dbReference type="RefSeq" id="WP_160586750.1">
    <property type="nucleotide sequence ID" value="NZ_BMHN01000001.1"/>
</dbReference>
<comment type="caution">
    <text evidence="13">The sequence shown here is derived from an EMBL/GenBank/DDBJ whole genome shotgun (WGS) entry which is preliminary data.</text>
</comment>
<dbReference type="InterPro" id="IPR000760">
    <property type="entry name" value="Inositol_monophosphatase-like"/>
</dbReference>
<dbReference type="Proteomes" id="UP000470384">
    <property type="component" value="Unassembled WGS sequence"/>
</dbReference>
<dbReference type="GO" id="GO:0000105">
    <property type="term" value="P:L-histidine biosynthetic process"/>
    <property type="evidence" value="ECO:0007669"/>
    <property type="project" value="UniProtKB-UniRule"/>
</dbReference>
<evidence type="ECO:0000256" key="10">
    <source>
        <dbReference type="ARBA" id="ARBA00049158"/>
    </source>
</evidence>
<feature type="binding site" evidence="12">
    <location>
        <position position="91"/>
    </location>
    <ligand>
        <name>Mg(2+)</name>
        <dbReference type="ChEBI" id="CHEBI:18420"/>
        <label>1</label>
        <note>catalytic</note>
    </ligand>
</feature>
<evidence type="ECO:0000256" key="8">
    <source>
        <dbReference type="ARBA" id="ARBA00022842"/>
    </source>
</evidence>
<accession>A0A845Q8J0</accession>
<dbReference type="Pfam" id="PF00459">
    <property type="entry name" value="Inositol_P"/>
    <property type="match status" value="1"/>
</dbReference>
<dbReference type="PROSITE" id="PS00629">
    <property type="entry name" value="IMP_1"/>
    <property type="match status" value="1"/>
</dbReference>
<organism evidence="13 14">
    <name type="scientific">Pyruvatibacter mobilis</name>
    <dbReference type="NCBI Taxonomy" id="1712261"/>
    <lineage>
        <taxon>Bacteria</taxon>
        <taxon>Pseudomonadati</taxon>
        <taxon>Pseudomonadota</taxon>
        <taxon>Alphaproteobacteria</taxon>
        <taxon>Hyphomicrobiales</taxon>
        <taxon>Parvibaculaceae</taxon>
        <taxon>Pyruvatibacter</taxon>
    </lineage>
</organism>
<dbReference type="GO" id="GO:0046872">
    <property type="term" value="F:metal ion binding"/>
    <property type="evidence" value="ECO:0007669"/>
    <property type="project" value="UniProtKB-KW"/>
</dbReference>
<dbReference type="SUPFAM" id="SSF56655">
    <property type="entry name" value="Carbohydrate phosphatase"/>
    <property type="match status" value="1"/>
</dbReference>
<evidence type="ECO:0000256" key="2">
    <source>
        <dbReference type="ARBA" id="ARBA00004970"/>
    </source>
</evidence>
<comment type="catalytic activity">
    <reaction evidence="10">
        <text>L-histidinol phosphate + H2O = L-histidinol + phosphate</text>
        <dbReference type="Rhea" id="RHEA:14465"/>
        <dbReference type="ChEBI" id="CHEBI:15377"/>
        <dbReference type="ChEBI" id="CHEBI:43474"/>
        <dbReference type="ChEBI" id="CHEBI:57699"/>
        <dbReference type="ChEBI" id="CHEBI:57980"/>
        <dbReference type="EC" id="3.1.3.15"/>
    </reaction>
</comment>
<dbReference type="AlphaFoldDB" id="A0A845Q8J0"/>
<dbReference type="PRINTS" id="PR00377">
    <property type="entry name" value="IMPHPHTASES"/>
</dbReference>
<keyword evidence="7 13" id="KW-0378">Hydrolase</keyword>
<keyword evidence="5" id="KW-0028">Amino-acid biosynthesis</keyword>
<comment type="similarity">
    <text evidence="3">Belongs to the inositol monophosphatase superfamily.</text>
</comment>
<dbReference type="InterPro" id="IPR020583">
    <property type="entry name" value="Inositol_monoP_metal-BS"/>
</dbReference>
<dbReference type="EMBL" id="WXYQ01000001">
    <property type="protein sequence ID" value="NBG94699.1"/>
    <property type="molecule type" value="Genomic_DNA"/>
</dbReference>
<evidence type="ECO:0000256" key="9">
    <source>
        <dbReference type="ARBA" id="ARBA00023102"/>
    </source>
</evidence>
<evidence type="ECO:0000256" key="3">
    <source>
        <dbReference type="ARBA" id="ARBA00009759"/>
    </source>
</evidence>
<name>A0A845Q8J0_9HYPH</name>
<feature type="binding site" evidence="12">
    <location>
        <position position="73"/>
    </location>
    <ligand>
        <name>Mg(2+)</name>
        <dbReference type="ChEBI" id="CHEBI:18420"/>
        <label>1</label>
        <note>catalytic</note>
    </ligand>
</feature>
<dbReference type="PANTHER" id="PTHR43200">
    <property type="entry name" value="PHOSPHATASE"/>
    <property type="match status" value="1"/>
</dbReference>
<keyword evidence="6 12" id="KW-0479">Metal-binding</keyword>
<proteinExistence type="inferred from homology"/>
<feature type="binding site" evidence="12">
    <location>
        <position position="217"/>
    </location>
    <ligand>
        <name>Mg(2+)</name>
        <dbReference type="ChEBI" id="CHEBI:18420"/>
        <label>1</label>
        <note>catalytic</note>
    </ligand>
</feature>
<dbReference type="GeneID" id="300653688"/>
<dbReference type="PANTHER" id="PTHR43200:SF6">
    <property type="entry name" value="3'(2'),5'-BISPHOSPHATE NUCLEOTIDASE"/>
    <property type="match status" value="1"/>
</dbReference>
<dbReference type="NCBIfam" id="TIGR02067">
    <property type="entry name" value="his_9_HisN"/>
    <property type="match status" value="1"/>
</dbReference>
<dbReference type="EC" id="3.1.3.15" evidence="4 11"/>